<proteinExistence type="predicted"/>
<accession>A0A0C2ZZF4</accession>
<gene>
    <name evidence="1" type="ORF">SCLCIDRAFT_255019</name>
</gene>
<dbReference type="Proteomes" id="UP000053989">
    <property type="component" value="Unassembled WGS sequence"/>
</dbReference>
<dbReference type="AlphaFoldDB" id="A0A0C2ZZF4"/>
<dbReference type="HOGENOM" id="CLU_3033667_0_0_1"/>
<keyword evidence="2" id="KW-1185">Reference proteome</keyword>
<dbReference type="EMBL" id="KN822015">
    <property type="protein sequence ID" value="KIM66793.1"/>
    <property type="molecule type" value="Genomic_DNA"/>
</dbReference>
<reference evidence="1 2" key="1">
    <citation type="submission" date="2014-04" db="EMBL/GenBank/DDBJ databases">
        <authorList>
            <consortium name="DOE Joint Genome Institute"/>
            <person name="Kuo A."/>
            <person name="Kohler A."/>
            <person name="Nagy L.G."/>
            <person name="Floudas D."/>
            <person name="Copeland A."/>
            <person name="Barry K.W."/>
            <person name="Cichocki N."/>
            <person name="Veneault-Fourrey C."/>
            <person name="LaButti K."/>
            <person name="Lindquist E.A."/>
            <person name="Lipzen A."/>
            <person name="Lundell T."/>
            <person name="Morin E."/>
            <person name="Murat C."/>
            <person name="Sun H."/>
            <person name="Tunlid A."/>
            <person name="Henrissat B."/>
            <person name="Grigoriev I.V."/>
            <person name="Hibbett D.S."/>
            <person name="Martin F."/>
            <person name="Nordberg H.P."/>
            <person name="Cantor M.N."/>
            <person name="Hua S.X."/>
        </authorList>
    </citation>
    <scope>NUCLEOTIDE SEQUENCE [LARGE SCALE GENOMIC DNA]</scope>
    <source>
        <strain evidence="1 2">Foug A</strain>
    </source>
</reference>
<sequence length="55" mass="5890">MSRVKLLAYIVGCVSGLSDVHTLRPPSLCPLGRFGPVIPLYFATLSVLGRAQTAF</sequence>
<name>A0A0C2ZZF4_9AGAM</name>
<evidence type="ECO:0000313" key="2">
    <source>
        <dbReference type="Proteomes" id="UP000053989"/>
    </source>
</evidence>
<evidence type="ECO:0000313" key="1">
    <source>
        <dbReference type="EMBL" id="KIM66793.1"/>
    </source>
</evidence>
<protein>
    <submittedName>
        <fullName evidence="1">Uncharacterized protein</fullName>
    </submittedName>
</protein>
<reference evidence="2" key="2">
    <citation type="submission" date="2015-01" db="EMBL/GenBank/DDBJ databases">
        <title>Evolutionary Origins and Diversification of the Mycorrhizal Mutualists.</title>
        <authorList>
            <consortium name="DOE Joint Genome Institute"/>
            <consortium name="Mycorrhizal Genomics Consortium"/>
            <person name="Kohler A."/>
            <person name="Kuo A."/>
            <person name="Nagy L.G."/>
            <person name="Floudas D."/>
            <person name="Copeland A."/>
            <person name="Barry K.W."/>
            <person name="Cichocki N."/>
            <person name="Veneault-Fourrey C."/>
            <person name="LaButti K."/>
            <person name="Lindquist E.A."/>
            <person name="Lipzen A."/>
            <person name="Lundell T."/>
            <person name="Morin E."/>
            <person name="Murat C."/>
            <person name="Riley R."/>
            <person name="Ohm R."/>
            <person name="Sun H."/>
            <person name="Tunlid A."/>
            <person name="Henrissat B."/>
            <person name="Grigoriev I.V."/>
            <person name="Hibbett D.S."/>
            <person name="Martin F."/>
        </authorList>
    </citation>
    <scope>NUCLEOTIDE SEQUENCE [LARGE SCALE GENOMIC DNA]</scope>
    <source>
        <strain evidence="2">Foug A</strain>
    </source>
</reference>
<organism evidence="1 2">
    <name type="scientific">Scleroderma citrinum Foug A</name>
    <dbReference type="NCBI Taxonomy" id="1036808"/>
    <lineage>
        <taxon>Eukaryota</taxon>
        <taxon>Fungi</taxon>
        <taxon>Dikarya</taxon>
        <taxon>Basidiomycota</taxon>
        <taxon>Agaricomycotina</taxon>
        <taxon>Agaricomycetes</taxon>
        <taxon>Agaricomycetidae</taxon>
        <taxon>Boletales</taxon>
        <taxon>Sclerodermatineae</taxon>
        <taxon>Sclerodermataceae</taxon>
        <taxon>Scleroderma</taxon>
    </lineage>
</organism>
<dbReference type="InParanoid" id="A0A0C2ZZF4"/>